<evidence type="ECO:0000256" key="8">
    <source>
        <dbReference type="ARBA" id="ARBA00022605"/>
    </source>
</evidence>
<dbReference type="Gene3D" id="2.130.10.10">
    <property type="entry name" value="YVTN repeat-like/Quinoprotein amine dehydrogenase"/>
    <property type="match status" value="1"/>
</dbReference>
<evidence type="ECO:0000256" key="10">
    <source>
        <dbReference type="ARBA" id="ARBA00022737"/>
    </source>
</evidence>
<dbReference type="EC" id="4.2.3.4" evidence="6"/>
<evidence type="ECO:0000313" key="21">
    <source>
        <dbReference type="Proteomes" id="UP000355283"/>
    </source>
</evidence>
<dbReference type="InterPro" id="IPR001680">
    <property type="entry name" value="WD40_rpt"/>
</dbReference>
<dbReference type="Gene3D" id="3.40.50.1970">
    <property type="match status" value="1"/>
</dbReference>
<dbReference type="PANTHER" id="PTHR43622">
    <property type="entry name" value="3-DEHYDROQUINATE SYNTHASE"/>
    <property type="match status" value="1"/>
</dbReference>
<evidence type="ECO:0000256" key="13">
    <source>
        <dbReference type="ARBA" id="ARBA00023239"/>
    </source>
</evidence>
<keyword evidence="11" id="KW-0520">NAD</keyword>
<dbReference type="PROSITE" id="PS50082">
    <property type="entry name" value="WD_REPEATS_2"/>
    <property type="match status" value="1"/>
</dbReference>
<dbReference type="OrthoDB" id="197068at2759"/>
<evidence type="ECO:0000256" key="15">
    <source>
        <dbReference type="ARBA" id="ARBA00068623"/>
    </source>
</evidence>
<dbReference type="InterPro" id="IPR050071">
    <property type="entry name" value="Dehydroquinate_synthase"/>
</dbReference>
<dbReference type="GO" id="GO:0008652">
    <property type="term" value="P:amino acid biosynthetic process"/>
    <property type="evidence" value="ECO:0007669"/>
    <property type="project" value="UniProtKB-KW"/>
</dbReference>
<evidence type="ECO:0000256" key="5">
    <source>
        <dbReference type="ARBA" id="ARBA00005412"/>
    </source>
</evidence>
<evidence type="ECO:0000256" key="9">
    <source>
        <dbReference type="ARBA" id="ARBA00022723"/>
    </source>
</evidence>
<evidence type="ECO:0000259" key="19">
    <source>
        <dbReference type="Pfam" id="PF24621"/>
    </source>
</evidence>
<dbReference type="GO" id="GO:0046872">
    <property type="term" value="F:metal ion binding"/>
    <property type="evidence" value="ECO:0007669"/>
    <property type="project" value="UniProtKB-KW"/>
</dbReference>
<feature type="domain" description="3-dehydroquinate synthase C-terminal" evidence="19">
    <location>
        <begin position="561"/>
        <end position="709"/>
    </location>
</feature>
<keyword evidence="9" id="KW-0479">Metal-binding</keyword>
<dbReference type="InterPro" id="IPR019775">
    <property type="entry name" value="WD40_repeat_CS"/>
</dbReference>
<comment type="catalytic activity">
    <reaction evidence="1">
        <text>7-phospho-2-dehydro-3-deoxy-D-arabino-heptonate = 3-dehydroquinate + phosphate</text>
        <dbReference type="Rhea" id="RHEA:21968"/>
        <dbReference type="ChEBI" id="CHEBI:32364"/>
        <dbReference type="ChEBI" id="CHEBI:43474"/>
        <dbReference type="ChEBI" id="CHEBI:58394"/>
        <dbReference type="EC" id="4.2.3.4"/>
    </reaction>
</comment>
<dbReference type="GO" id="GO:0009507">
    <property type="term" value="C:chloroplast"/>
    <property type="evidence" value="ECO:0007669"/>
    <property type="project" value="UniProtKB-SubCell"/>
</dbReference>
<evidence type="ECO:0000256" key="14">
    <source>
        <dbReference type="ARBA" id="ARBA00056090"/>
    </source>
</evidence>
<feature type="repeat" description="WD" evidence="16">
    <location>
        <begin position="205"/>
        <end position="223"/>
    </location>
</feature>
<evidence type="ECO:0000256" key="12">
    <source>
        <dbReference type="ARBA" id="ARBA00023141"/>
    </source>
</evidence>
<name>A0A4D9CYT3_9STRA</name>
<keyword evidence="21" id="KW-1185">Reference proteome</keyword>
<evidence type="ECO:0000256" key="7">
    <source>
        <dbReference type="ARBA" id="ARBA00022574"/>
    </source>
</evidence>
<feature type="domain" description="3-dehydroquinate synthase N-terminal" evidence="18">
    <location>
        <begin position="447"/>
        <end position="559"/>
    </location>
</feature>
<feature type="compositionally biased region" description="Low complexity" evidence="17">
    <location>
        <begin position="249"/>
        <end position="258"/>
    </location>
</feature>
<keyword evidence="7 16" id="KW-0853">WD repeat</keyword>
<keyword evidence="10" id="KW-0677">Repeat</keyword>
<evidence type="ECO:0000256" key="11">
    <source>
        <dbReference type="ARBA" id="ARBA00023027"/>
    </source>
</evidence>
<dbReference type="FunFam" id="1.20.1090.10:FF:000002">
    <property type="entry name" value="3-dehydroquinate synthase"/>
    <property type="match status" value="1"/>
</dbReference>
<organism evidence="20 21">
    <name type="scientific">Nannochloropsis salina CCMP1776</name>
    <dbReference type="NCBI Taxonomy" id="1027361"/>
    <lineage>
        <taxon>Eukaryota</taxon>
        <taxon>Sar</taxon>
        <taxon>Stramenopiles</taxon>
        <taxon>Ochrophyta</taxon>
        <taxon>Eustigmatophyceae</taxon>
        <taxon>Eustigmatales</taxon>
        <taxon>Monodopsidaceae</taxon>
        <taxon>Microchloropsis</taxon>
        <taxon>Microchloropsis salina</taxon>
    </lineage>
</organism>
<gene>
    <name evidence="20" type="ORF">NSK_004658</name>
</gene>
<sequence>MQTVQICDLCVYDDLVAVASSRLEGKTWDGALTLYLATPSSTTTADTPPSSPPLTLTRMHVQSTTYGIPALAWCGATQAACNGSSPHEPPLLAAGQDNGDVVVYKVGRKKGENLQNSDREAEETVTLVPLTTLTDHDDIVSAVAGGREEGGDGKLATGGWDCLVKIWRVGMDIVQPMSSWQAHRDHVTDLAWRGREGGREGGGGGRELASAGRDRSVKLWDTRMEGESLRLVDAHPQIPLALAWGGNASSLPSSSSPPTTLPPGPSPPPGLDGVAEGPLEKLTLISNLNLKWGAGEGEWALCVGFDDGSVEVLDLRLLPPEAKRGGQGVRRRGVERSNEASILPSQRTFLTCSPPSHAFSRGQVIMMASSTSTSAVSTMETVHVSLGDRSYPIYIGPGLLKQPNLLTQHVTGKRCMVVTNDRVGPLYLSTAEHILAQSPSIQPGDSLVLPDGEAYKDMPTLNLIMDAALSTKLDRKSTLVALGGGVIGDMVGFAAAIYQRGINFIQVPTTLMAMVDSAVGGKTAVNHKLGKNMIGAFYQPQCVIIDTDTLSTLPDRELASGIAEIVKYGLIRDPELFCWLEDNMEKLLAREPTALGHAIKRSCENKAEIVALDEREGEAGIRATLNLGHTFGHAVETGLGYGKWLHGEAVSLGMVMAVDMSVRLGWVDREVYSRTVGLLQRAGLPVALPEESGMDLEKFEATMSLDKKVSDGVLRLILLKGALGQCVFTSAYDVEVLRETIRAYC</sequence>
<dbReference type="SUPFAM" id="SSF50978">
    <property type="entry name" value="WD40 repeat-like"/>
    <property type="match status" value="1"/>
</dbReference>
<dbReference type="SUPFAM" id="SSF56796">
    <property type="entry name" value="Dehydroquinate synthase-like"/>
    <property type="match status" value="1"/>
</dbReference>
<feature type="region of interest" description="Disordered" evidence="17">
    <location>
        <begin position="193"/>
        <end position="212"/>
    </location>
</feature>
<proteinExistence type="inferred from homology"/>
<dbReference type="GO" id="GO:0009073">
    <property type="term" value="P:aromatic amino acid family biosynthetic process"/>
    <property type="evidence" value="ECO:0007669"/>
    <property type="project" value="UniProtKB-KW"/>
</dbReference>
<feature type="region of interest" description="Disordered" evidence="17">
    <location>
        <begin position="248"/>
        <end position="276"/>
    </location>
</feature>
<dbReference type="Pfam" id="PF00400">
    <property type="entry name" value="WD40"/>
    <property type="match status" value="2"/>
</dbReference>
<keyword evidence="8" id="KW-0028">Amino-acid biosynthesis</keyword>
<comment type="function">
    <text evidence="14">Catalyzes the second step in the shikimate pathway.</text>
</comment>
<evidence type="ECO:0000256" key="1">
    <source>
        <dbReference type="ARBA" id="ARBA00001393"/>
    </source>
</evidence>
<evidence type="ECO:0000256" key="2">
    <source>
        <dbReference type="ARBA" id="ARBA00001911"/>
    </source>
</evidence>
<dbReference type="CDD" id="cd08195">
    <property type="entry name" value="DHQS"/>
    <property type="match status" value="1"/>
</dbReference>
<evidence type="ECO:0000256" key="16">
    <source>
        <dbReference type="PROSITE-ProRule" id="PRU00221"/>
    </source>
</evidence>
<dbReference type="Gene3D" id="1.20.1090.10">
    <property type="entry name" value="Dehydroquinate synthase-like - alpha domain"/>
    <property type="match status" value="1"/>
</dbReference>
<dbReference type="HAMAP" id="MF_00110">
    <property type="entry name" value="DHQ_synthase"/>
    <property type="match status" value="1"/>
</dbReference>
<dbReference type="InterPro" id="IPR015943">
    <property type="entry name" value="WD40/YVTN_repeat-like_dom_sf"/>
</dbReference>
<feature type="compositionally biased region" description="Pro residues" evidence="17">
    <location>
        <begin position="259"/>
        <end position="270"/>
    </location>
</feature>
<comment type="cofactor">
    <cofactor evidence="2">
        <name>NAD(+)</name>
        <dbReference type="ChEBI" id="CHEBI:57540"/>
    </cofactor>
</comment>
<keyword evidence="12" id="KW-0057">Aromatic amino acid biosynthesis</keyword>
<dbReference type="EMBL" id="SDOX01000020">
    <property type="protein sequence ID" value="TFJ84186.1"/>
    <property type="molecule type" value="Genomic_DNA"/>
</dbReference>
<evidence type="ECO:0000256" key="17">
    <source>
        <dbReference type="SAM" id="MobiDB-lite"/>
    </source>
</evidence>
<dbReference type="InterPro" id="IPR036322">
    <property type="entry name" value="WD40_repeat_dom_sf"/>
</dbReference>
<dbReference type="PROSITE" id="PS00678">
    <property type="entry name" value="WD_REPEATS_1"/>
    <property type="match status" value="1"/>
</dbReference>
<dbReference type="PANTHER" id="PTHR43622:SF7">
    <property type="entry name" value="3-DEHYDROQUINATE SYNTHASE, CHLOROPLASTIC"/>
    <property type="match status" value="1"/>
</dbReference>
<keyword evidence="13" id="KW-0456">Lyase</keyword>
<dbReference type="Proteomes" id="UP000355283">
    <property type="component" value="Unassembled WGS sequence"/>
</dbReference>
<dbReference type="NCBIfam" id="TIGR01357">
    <property type="entry name" value="aroB"/>
    <property type="match status" value="1"/>
</dbReference>
<dbReference type="InterPro" id="IPR030960">
    <property type="entry name" value="DHQS/DOIS_N"/>
</dbReference>
<dbReference type="GO" id="GO:0009423">
    <property type="term" value="P:chorismate biosynthetic process"/>
    <property type="evidence" value="ECO:0007669"/>
    <property type="project" value="UniProtKB-ARBA"/>
</dbReference>
<accession>A0A4D9CYT3</accession>
<comment type="subcellular location">
    <subcellularLocation>
        <location evidence="3">Plastid</location>
        <location evidence="3">Chloroplast</location>
    </subcellularLocation>
</comment>
<protein>
    <recommendedName>
        <fullName evidence="15">3-dehydroquinate synthase, chloroplastic</fullName>
        <ecNumber evidence="6">4.2.3.4</ecNumber>
    </recommendedName>
</protein>
<evidence type="ECO:0000256" key="6">
    <source>
        <dbReference type="ARBA" id="ARBA00013031"/>
    </source>
</evidence>
<dbReference type="Pfam" id="PF01761">
    <property type="entry name" value="DHQ_synthase"/>
    <property type="match status" value="1"/>
</dbReference>
<evidence type="ECO:0000256" key="3">
    <source>
        <dbReference type="ARBA" id="ARBA00004229"/>
    </source>
</evidence>
<dbReference type="GO" id="GO:0003856">
    <property type="term" value="F:3-dehydroquinate synthase activity"/>
    <property type="evidence" value="ECO:0007669"/>
    <property type="project" value="UniProtKB-EC"/>
</dbReference>
<evidence type="ECO:0000259" key="18">
    <source>
        <dbReference type="Pfam" id="PF01761"/>
    </source>
</evidence>
<evidence type="ECO:0000313" key="20">
    <source>
        <dbReference type="EMBL" id="TFJ84186.1"/>
    </source>
</evidence>
<dbReference type="InterPro" id="IPR056179">
    <property type="entry name" value="DHQS_C"/>
</dbReference>
<comment type="similarity">
    <text evidence="5">Belongs to the sugar phosphate cyclases superfamily. Dehydroquinate synthase family.</text>
</comment>
<dbReference type="Pfam" id="PF24621">
    <property type="entry name" value="DHQS_C"/>
    <property type="match status" value="1"/>
</dbReference>
<dbReference type="InterPro" id="IPR016037">
    <property type="entry name" value="DHQ_synth_AroB"/>
</dbReference>
<reference evidence="20 21" key="1">
    <citation type="submission" date="2019-01" db="EMBL/GenBank/DDBJ databases">
        <title>Nuclear Genome Assembly of the Microalgal Biofuel strain Nannochloropsis salina CCMP1776.</title>
        <authorList>
            <person name="Hovde B."/>
        </authorList>
    </citation>
    <scope>NUCLEOTIDE SEQUENCE [LARGE SCALE GENOMIC DNA]</scope>
    <source>
        <strain evidence="20 21">CCMP1776</strain>
    </source>
</reference>
<evidence type="ECO:0000256" key="4">
    <source>
        <dbReference type="ARBA" id="ARBA00004661"/>
    </source>
</evidence>
<comment type="caution">
    <text evidence="20">The sequence shown here is derived from an EMBL/GenBank/DDBJ whole genome shotgun (WGS) entry which is preliminary data.</text>
</comment>
<dbReference type="SMART" id="SM00320">
    <property type="entry name" value="WD40"/>
    <property type="match status" value="2"/>
</dbReference>
<dbReference type="AlphaFoldDB" id="A0A4D9CYT3"/>
<dbReference type="FunFam" id="3.40.50.1970:FF:000001">
    <property type="entry name" value="3-dehydroquinate synthase"/>
    <property type="match status" value="1"/>
</dbReference>
<comment type="pathway">
    <text evidence="4">Metabolic intermediate biosynthesis; chorismate biosynthesis; chorismate from D-erythrose 4-phosphate and phosphoenolpyruvate: step 2/7.</text>
</comment>